<dbReference type="PANTHER" id="PTHR15708">
    <property type="entry name" value="ACTIN BUNDLING/MISSING IN METASTASIS-RELATED"/>
    <property type="match status" value="1"/>
</dbReference>
<dbReference type="PROSITE" id="PS51338">
    <property type="entry name" value="IMD"/>
    <property type="match status" value="1"/>
</dbReference>
<gene>
    <name evidence="4" type="ORF">KUTeg_019904</name>
</gene>
<dbReference type="InterPro" id="IPR030127">
    <property type="entry name" value="MTSS1/MTSS2"/>
</dbReference>
<dbReference type="Gene3D" id="1.20.1270.60">
    <property type="entry name" value="Arfaptin homology (AH) domain/BAR domain"/>
    <property type="match status" value="1"/>
</dbReference>
<feature type="compositionally biased region" description="Polar residues" evidence="2">
    <location>
        <begin position="397"/>
        <end position="412"/>
    </location>
</feature>
<accession>A0ABQ9EJU6</accession>
<feature type="region of interest" description="Disordered" evidence="2">
    <location>
        <begin position="318"/>
        <end position="412"/>
    </location>
</feature>
<feature type="compositionally biased region" description="Polar residues" evidence="2">
    <location>
        <begin position="498"/>
        <end position="513"/>
    </location>
</feature>
<comment type="caution">
    <text evidence="4">The sequence shown here is derived from an EMBL/GenBank/DDBJ whole genome shotgun (WGS) entry which is preliminary data.</text>
</comment>
<feature type="compositionally biased region" description="Pro residues" evidence="2">
    <location>
        <begin position="348"/>
        <end position="366"/>
    </location>
</feature>
<feature type="domain" description="IMD" evidence="3">
    <location>
        <begin position="1"/>
        <end position="155"/>
    </location>
</feature>
<dbReference type="InterPro" id="IPR027267">
    <property type="entry name" value="AH/BAR_dom_sf"/>
</dbReference>
<name>A0ABQ9EJU6_TEGGR</name>
<dbReference type="EMBL" id="JARBDR010000917">
    <property type="protein sequence ID" value="KAJ8303508.1"/>
    <property type="molecule type" value="Genomic_DNA"/>
</dbReference>
<organism evidence="4 5">
    <name type="scientific">Tegillarca granosa</name>
    <name type="common">Malaysian cockle</name>
    <name type="synonym">Anadara granosa</name>
    <dbReference type="NCBI Taxonomy" id="220873"/>
    <lineage>
        <taxon>Eukaryota</taxon>
        <taxon>Metazoa</taxon>
        <taxon>Spiralia</taxon>
        <taxon>Lophotrochozoa</taxon>
        <taxon>Mollusca</taxon>
        <taxon>Bivalvia</taxon>
        <taxon>Autobranchia</taxon>
        <taxon>Pteriomorphia</taxon>
        <taxon>Arcoida</taxon>
        <taxon>Arcoidea</taxon>
        <taxon>Arcidae</taxon>
        <taxon>Tegillarca</taxon>
    </lineage>
</organism>
<dbReference type="InterPro" id="IPR013606">
    <property type="entry name" value="I-BAR_dom"/>
</dbReference>
<proteinExistence type="predicted"/>
<protein>
    <recommendedName>
        <fullName evidence="3">IMD domain-containing protein</fullName>
    </recommendedName>
</protein>
<feature type="compositionally biased region" description="Low complexity" evidence="2">
    <location>
        <begin position="242"/>
        <end position="259"/>
    </location>
</feature>
<feature type="compositionally biased region" description="Low complexity" evidence="2">
    <location>
        <begin position="173"/>
        <end position="200"/>
    </location>
</feature>
<evidence type="ECO:0000313" key="4">
    <source>
        <dbReference type="EMBL" id="KAJ8303508.1"/>
    </source>
</evidence>
<feature type="region of interest" description="Disordered" evidence="2">
    <location>
        <begin position="167"/>
        <end position="204"/>
    </location>
</feature>
<feature type="compositionally biased region" description="Pro residues" evidence="2">
    <location>
        <begin position="653"/>
        <end position="669"/>
    </location>
</feature>
<reference evidence="4 5" key="1">
    <citation type="submission" date="2022-12" db="EMBL/GenBank/DDBJ databases">
        <title>Chromosome-level genome of Tegillarca granosa.</title>
        <authorList>
            <person name="Kim J."/>
        </authorList>
    </citation>
    <scope>NUCLEOTIDE SEQUENCE [LARGE SCALE GENOMIC DNA]</scope>
    <source>
        <strain evidence="4">Teg-2019</strain>
        <tissue evidence="4">Adductor muscle</tissue>
    </source>
</reference>
<feature type="region of interest" description="Disordered" evidence="2">
    <location>
        <begin position="491"/>
        <end position="572"/>
    </location>
</feature>
<feature type="compositionally biased region" description="Basic residues" evidence="2">
    <location>
        <begin position="553"/>
        <end position="564"/>
    </location>
</feature>
<keyword evidence="1" id="KW-0175">Coiled coil</keyword>
<dbReference type="SUPFAM" id="SSF103657">
    <property type="entry name" value="BAR/IMD domain-like"/>
    <property type="match status" value="1"/>
</dbReference>
<evidence type="ECO:0000259" key="3">
    <source>
        <dbReference type="PROSITE" id="PS51338"/>
    </source>
</evidence>
<evidence type="ECO:0000256" key="2">
    <source>
        <dbReference type="SAM" id="MobiDB-lite"/>
    </source>
</evidence>
<keyword evidence="5" id="KW-1185">Reference proteome</keyword>
<dbReference type="Pfam" id="PF08397">
    <property type="entry name" value="IMD"/>
    <property type="match status" value="1"/>
</dbReference>
<evidence type="ECO:0000313" key="5">
    <source>
        <dbReference type="Proteomes" id="UP001217089"/>
    </source>
</evidence>
<dbReference type="Proteomes" id="UP001217089">
    <property type="component" value="Unassembled WGS sequence"/>
</dbReference>
<dbReference type="PANTHER" id="PTHR15708:SF4">
    <property type="entry name" value="FI21477P1-RELATED"/>
    <property type="match status" value="1"/>
</dbReference>
<feature type="compositionally biased region" description="Low complexity" evidence="2">
    <location>
        <begin position="692"/>
        <end position="702"/>
    </location>
</feature>
<sequence length="730" mass="79415">MEVGTDKDYCSALGGLFQTIVNDLRGSSAIWEEFTNRAAKLHSSLKSTLVAISGFLEGFQKVADMATGSRDLNGATKDIGSALTRLCMRHRNIEAKLKLLTNSIFDSLVIPLQDRTEDWKKTVAHLDKEHAKEYKKARQEIKKAAADTMRIQKKIILYLKENLYQQHSPPSSPSSLGSRKSSMCSISSINSSSSGSSKSHSPGHKKASAQFVLQYDNEAGLDKLFLYIVDGENTAEVDNADADSTSSTPSDSTPSASSTWTNWPNPPNTGTKDDSARPHTISSAYEKAHARIPLTAQLFKPPIHDLIETKEEEVVQRRVVKHEKSKSVSDADPYPRPVSATINKLQPVLPPLAPKPKPKAVPPPKVPSTGEQPTYVNLNDLANMEAERHRDREQSTDSDQTPTEKSPPSGITTEIKQNSLELAEAIKELEASTAALQSTYDSPILCVNSLFADYDFCSTEYSSQHEKYFTIPRNSEIGNAYRAVFQAKRPASTAGLPVSQTGVHITRRSSMNTPKPPPPVRRSSSISTAAPAVVQKLRRTPPRQIPEGSVQHSSHRNSGNHRRSSSSGGIPEPAYAELQTIQQSIYARREQAGGNYVSSAPPTPSQYAVPGMTIHTQQQINSQPVSQAMSHVGGTQDSNSRFTVSASLQSSGHPPPPPAAVDPDLPPPPTDEELQEIEKVYSRPPPVNPKPSSTSGGSNTSGDKLRVSLISELKQGPKLRRVSSNDDSEC</sequence>
<feature type="coiled-coil region" evidence="1">
    <location>
        <begin position="127"/>
        <end position="154"/>
    </location>
</feature>
<evidence type="ECO:0000256" key="1">
    <source>
        <dbReference type="SAM" id="Coils"/>
    </source>
</evidence>
<feature type="compositionally biased region" description="Basic and acidic residues" evidence="2">
    <location>
        <begin position="385"/>
        <end position="395"/>
    </location>
</feature>
<feature type="compositionally biased region" description="Polar residues" evidence="2">
    <location>
        <begin position="618"/>
        <end position="652"/>
    </location>
</feature>
<feature type="region of interest" description="Disordered" evidence="2">
    <location>
        <begin position="238"/>
        <end position="278"/>
    </location>
</feature>
<feature type="region of interest" description="Disordered" evidence="2">
    <location>
        <begin position="618"/>
        <end position="730"/>
    </location>
</feature>